<dbReference type="InterPro" id="IPR036291">
    <property type="entry name" value="NAD(P)-bd_dom_sf"/>
</dbReference>
<comment type="caution">
    <text evidence="2">The sequence shown here is derived from an EMBL/GenBank/DDBJ whole genome shotgun (WGS) entry which is preliminary data.</text>
</comment>
<accession>A0ABP7CC69</accession>
<evidence type="ECO:0000313" key="3">
    <source>
        <dbReference type="Proteomes" id="UP001500902"/>
    </source>
</evidence>
<dbReference type="Gene3D" id="3.90.25.10">
    <property type="entry name" value="UDP-galactose 4-epimerase, domain 1"/>
    <property type="match status" value="1"/>
</dbReference>
<protein>
    <submittedName>
        <fullName evidence="2">NAD(P)H-binding protein</fullName>
    </submittedName>
</protein>
<dbReference type="SUPFAM" id="SSF51735">
    <property type="entry name" value="NAD(P)-binding Rossmann-fold domains"/>
    <property type="match status" value="1"/>
</dbReference>
<dbReference type="RefSeq" id="WP_344883986.1">
    <property type="nucleotide sequence ID" value="NZ_BAAAZP010000099.1"/>
</dbReference>
<name>A0ABP7CC69_9ACTN</name>
<gene>
    <name evidence="2" type="ORF">GCM10022224_054510</name>
</gene>
<dbReference type="Proteomes" id="UP001500902">
    <property type="component" value="Unassembled WGS sequence"/>
</dbReference>
<dbReference type="EMBL" id="BAAAZP010000099">
    <property type="protein sequence ID" value="GAA3683108.1"/>
    <property type="molecule type" value="Genomic_DNA"/>
</dbReference>
<dbReference type="InterPro" id="IPR051604">
    <property type="entry name" value="Ergot_Alk_Oxidoreductase"/>
</dbReference>
<evidence type="ECO:0000259" key="1">
    <source>
        <dbReference type="Pfam" id="PF13460"/>
    </source>
</evidence>
<dbReference type="InterPro" id="IPR016040">
    <property type="entry name" value="NAD(P)-bd_dom"/>
</dbReference>
<dbReference type="PANTHER" id="PTHR43162">
    <property type="match status" value="1"/>
</dbReference>
<organism evidence="2 3">
    <name type="scientific">Nonomuraea antimicrobica</name>
    <dbReference type="NCBI Taxonomy" id="561173"/>
    <lineage>
        <taxon>Bacteria</taxon>
        <taxon>Bacillati</taxon>
        <taxon>Actinomycetota</taxon>
        <taxon>Actinomycetes</taxon>
        <taxon>Streptosporangiales</taxon>
        <taxon>Streptosporangiaceae</taxon>
        <taxon>Nonomuraea</taxon>
    </lineage>
</organism>
<dbReference type="PANTHER" id="PTHR43162:SF1">
    <property type="entry name" value="PRESTALK A DIFFERENTIATION PROTEIN A"/>
    <property type="match status" value="1"/>
</dbReference>
<feature type="domain" description="NAD(P)-binding" evidence="1">
    <location>
        <begin position="10"/>
        <end position="168"/>
    </location>
</feature>
<dbReference type="Gene3D" id="3.40.50.720">
    <property type="entry name" value="NAD(P)-binding Rossmann-like Domain"/>
    <property type="match status" value="1"/>
</dbReference>
<keyword evidence="3" id="KW-1185">Reference proteome</keyword>
<sequence length="276" mass="29202">MTGQVILVLGATGSTGRRVAELLRAGGRPVRAASRSGRTRFDWSDPATWEAAVSGAKALYLMAPDGTPVDPAFVSLAVRGGVERIVLLSSGAIEAMGDERLQAAECTVRGSGAAWTILRPSWFDQNFDEGFFQPAIMAGELLVPVGDVGQGFVDAGDIAAVAAAALTSDGLEGRSYELTGPRSLPFGEAVEIIGRRIGREVRYLGGDEDYIAANGFSDESIRAAKAFAALRALGDQPVSEAVRRVTGRPPKSFETYVEEAAASGAWRSENHRTRRS</sequence>
<dbReference type="Pfam" id="PF13460">
    <property type="entry name" value="NAD_binding_10"/>
    <property type="match status" value="1"/>
</dbReference>
<proteinExistence type="predicted"/>
<evidence type="ECO:0000313" key="2">
    <source>
        <dbReference type="EMBL" id="GAA3683108.1"/>
    </source>
</evidence>
<reference evidence="3" key="1">
    <citation type="journal article" date="2019" name="Int. J. Syst. Evol. Microbiol.">
        <title>The Global Catalogue of Microorganisms (GCM) 10K type strain sequencing project: providing services to taxonomists for standard genome sequencing and annotation.</title>
        <authorList>
            <consortium name="The Broad Institute Genomics Platform"/>
            <consortium name="The Broad Institute Genome Sequencing Center for Infectious Disease"/>
            <person name="Wu L."/>
            <person name="Ma J."/>
        </authorList>
    </citation>
    <scope>NUCLEOTIDE SEQUENCE [LARGE SCALE GENOMIC DNA]</scope>
    <source>
        <strain evidence="3">JCM 16904</strain>
    </source>
</reference>